<protein>
    <submittedName>
        <fullName evidence="1">Uncharacterized protein</fullName>
    </submittedName>
</protein>
<organism evidence="1 2">
    <name type="scientific">Pseudomonas jinjuensis</name>
    <dbReference type="NCBI Taxonomy" id="198616"/>
    <lineage>
        <taxon>Bacteria</taxon>
        <taxon>Pseudomonadati</taxon>
        <taxon>Pseudomonadota</taxon>
        <taxon>Gammaproteobacteria</taxon>
        <taxon>Pseudomonadales</taxon>
        <taxon>Pseudomonadaceae</taxon>
        <taxon>Pseudomonas</taxon>
    </lineage>
</organism>
<dbReference type="EMBL" id="FNIJ01000016">
    <property type="protein sequence ID" value="SDO82701.1"/>
    <property type="molecule type" value="Genomic_DNA"/>
</dbReference>
<dbReference type="OrthoDB" id="6966833at2"/>
<accession>A0A1H0MQM7</accession>
<dbReference type="STRING" id="198616.SAMN05216193_11693"/>
<evidence type="ECO:0000313" key="1">
    <source>
        <dbReference type="EMBL" id="SDO82701.1"/>
    </source>
</evidence>
<dbReference type="Proteomes" id="UP000242957">
    <property type="component" value="Unassembled WGS sequence"/>
</dbReference>
<dbReference type="AlphaFoldDB" id="A0A1H0MQM7"/>
<sequence length="59" mass="7050">MKIVVRPLDRSKGERWQVCLDRQTVNFRNEQEARHFVATLEARLQAPHQLPRLESELRP</sequence>
<proteinExistence type="predicted"/>
<evidence type="ECO:0000313" key="2">
    <source>
        <dbReference type="Proteomes" id="UP000242957"/>
    </source>
</evidence>
<name>A0A1H0MQM7_9PSED</name>
<keyword evidence="2" id="KW-1185">Reference proteome</keyword>
<reference evidence="2" key="1">
    <citation type="submission" date="2016-10" db="EMBL/GenBank/DDBJ databases">
        <authorList>
            <person name="Varghese N."/>
            <person name="Submissions S."/>
        </authorList>
    </citation>
    <scope>NUCLEOTIDE SEQUENCE [LARGE SCALE GENOMIC DNA]</scope>
    <source>
        <strain evidence="2">JCM 21621</strain>
    </source>
</reference>
<gene>
    <name evidence="1" type="ORF">SAMN05216193_11693</name>
</gene>
<dbReference type="RefSeq" id="WP_084313481.1">
    <property type="nucleotide sequence ID" value="NZ_FNIJ01000016.1"/>
</dbReference>